<organism evidence="1 2">
    <name type="scientific">Macrophomina phaseolina (strain MS6)</name>
    <name type="common">Charcoal rot fungus</name>
    <dbReference type="NCBI Taxonomy" id="1126212"/>
    <lineage>
        <taxon>Eukaryota</taxon>
        <taxon>Fungi</taxon>
        <taxon>Dikarya</taxon>
        <taxon>Ascomycota</taxon>
        <taxon>Pezizomycotina</taxon>
        <taxon>Dothideomycetes</taxon>
        <taxon>Dothideomycetes incertae sedis</taxon>
        <taxon>Botryosphaeriales</taxon>
        <taxon>Botryosphaeriaceae</taxon>
        <taxon>Macrophomina</taxon>
    </lineage>
</organism>
<dbReference type="HOGENOM" id="CLU_2446659_0_0_1"/>
<dbReference type="InterPro" id="IPR037143">
    <property type="entry name" value="4-PPantetheinyl_Trfase_dom_sf"/>
</dbReference>
<dbReference type="InParanoid" id="K2R4S3"/>
<dbReference type="GO" id="GO:0008897">
    <property type="term" value="F:holo-[acyl-carrier-protein] synthase activity"/>
    <property type="evidence" value="ECO:0007669"/>
    <property type="project" value="InterPro"/>
</dbReference>
<protein>
    <submittedName>
        <fullName evidence="1">Uncharacterized protein</fullName>
    </submittedName>
</protein>
<evidence type="ECO:0000313" key="1">
    <source>
        <dbReference type="EMBL" id="EKG17391.1"/>
    </source>
</evidence>
<proteinExistence type="predicted"/>
<dbReference type="VEuPathDB" id="FungiDB:MPH_05459"/>
<dbReference type="Gene3D" id="3.90.470.20">
    <property type="entry name" value="4'-phosphopantetheinyl transferase domain"/>
    <property type="match status" value="1"/>
</dbReference>
<accession>K2R4S3</accession>
<evidence type="ECO:0000313" key="2">
    <source>
        <dbReference type="Proteomes" id="UP000007129"/>
    </source>
</evidence>
<dbReference type="Proteomes" id="UP000007129">
    <property type="component" value="Unassembled WGS sequence"/>
</dbReference>
<dbReference type="GO" id="GO:0000287">
    <property type="term" value="F:magnesium ion binding"/>
    <property type="evidence" value="ECO:0007669"/>
    <property type="project" value="InterPro"/>
</dbReference>
<dbReference type="OrthoDB" id="15433at2759"/>
<gene>
    <name evidence="1" type="ORF">MPH_05459</name>
</gene>
<comment type="caution">
    <text evidence="1">The sequence shown here is derived from an EMBL/GenBank/DDBJ whole genome shotgun (WGS) entry which is preliminary data.</text>
</comment>
<name>K2R4S3_MACPH</name>
<reference evidence="1 2" key="1">
    <citation type="journal article" date="2012" name="BMC Genomics">
        <title>Tools to kill: Genome of one of the most destructive plant pathogenic fungi Macrophomina phaseolina.</title>
        <authorList>
            <person name="Islam M.S."/>
            <person name="Haque M.S."/>
            <person name="Islam M.M."/>
            <person name="Emdad E.M."/>
            <person name="Halim A."/>
            <person name="Hossen Q.M.M."/>
            <person name="Hossain M.Z."/>
            <person name="Ahmed B."/>
            <person name="Rahim S."/>
            <person name="Rahman M.S."/>
            <person name="Alam M.M."/>
            <person name="Hou S."/>
            <person name="Wan X."/>
            <person name="Saito J.A."/>
            <person name="Alam M."/>
        </authorList>
    </citation>
    <scope>NUCLEOTIDE SEQUENCE [LARGE SCALE GENOMIC DNA]</scope>
    <source>
        <strain evidence="1 2">MS6</strain>
    </source>
</reference>
<sequence>MPPRPFPLPYSIGVDICSIQRIKSLLQRPRTQPSSLPPSSSLPRLHPFLTRVFSFREILLFSHRFKGLLHEPAADHDPAIVSSATRYLAGR</sequence>
<dbReference type="AlphaFoldDB" id="K2R4S3"/>
<feature type="non-terminal residue" evidence="1">
    <location>
        <position position="91"/>
    </location>
</feature>
<dbReference type="EMBL" id="AHHD01000249">
    <property type="protein sequence ID" value="EKG17391.1"/>
    <property type="molecule type" value="Genomic_DNA"/>
</dbReference>